<dbReference type="Proteomes" id="UP000887565">
    <property type="component" value="Unplaced"/>
</dbReference>
<evidence type="ECO:0000313" key="2">
    <source>
        <dbReference type="Proteomes" id="UP000887565"/>
    </source>
</evidence>
<protein>
    <submittedName>
        <fullName evidence="3">Uncharacterized protein</fullName>
    </submittedName>
</protein>
<evidence type="ECO:0000256" key="1">
    <source>
        <dbReference type="SAM" id="MobiDB-lite"/>
    </source>
</evidence>
<dbReference type="WBParaSite" id="nRc.2.0.1.t32024-RA">
    <property type="protein sequence ID" value="nRc.2.0.1.t32024-RA"/>
    <property type="gene ID" value="nRc.2.0.1.g32024"/>
</dbReference>
<dbReference type="AlphaFoldDB" id="A0A915K135"/>
<feature type="region of interest" description="Disordered" evidence="1">
    <location>
        <begin position="118"/>
        <end position="143"/>
    </location>
</feature>
<organism evidence="2 3">
    <name type="scientific">Romanomermis culicivorax</name>
    <name type="common">Nematode worm</name>
    <dbReference type="NCBI Taxonomy" id="13658"/>
    <lineage>
        <taxon>Eukaryota</taxon>
        <taxon>Metazoa</taxon>
        <taxon>Ecdysozoa</taxon>
        <taxon>Nematoda</taxon>
        <taxon>Enoplea</taxon>
        <taxon>Dorylaimia</taxon>
        <taxon>Mermithida</taxon>
        <taxon>Mermithoidea</taxon>
        <taxon>Mermithidae</taxon>
        <taxon>Romanomermis</taxon>
    </lineage>
</organism>
<name>A0A915K135_ROMCU</name>
<accession>A0A915K135</accession>
<keyword evidence="2" id="KW-1185">Reference proteome</keyword>
<sequence length="203" mass="23841">MRKDFDLIRYWLITLISSLIWRWNSIDCLKCIQCFNTGSSPEAAFHRELCLNGQTEPTVCPSPNDTNCVVNYWQNLASKKVTVLHRKCGTIQDIKSCSIFDVDSYSEQVSKLIKRRKKTSSSKRQFPEQLHNQDLENDRKSNTTNKFSRKNFVKVCSVDAKRCRDNFCREFATASNMGDFVTYRRVFDFYHLSTFIFYVYLSL</sequence>
<feature type="compositionally biased region" description="Basic and acidic residues" evidence="1">
    <location>
        <begin position="131"/>
        <end position="141"/>
    </location>
</feature>
<evidence type="ECO:0000313" key="3">
    <source>
        <dbReference type="WBParaSite" id="nRc.2.0.1.t32024-RA"/>
    </source>
</evidence>
<proteinExistence type="predicted"/>
<reference evidence="3" key="1">
    <citation type="submission" date="2022-11" db="UniProtKB">
        <authorList>
            <consortium name="WormBaseParasite"/>
        </authorList>
    </citation>
    <scope>IDENTIFICATION</scope>
</reference>